<dbReference type="SMART" id="SM00387">
    <property type="entry name" value="HATPase_c"/>
    <property type="match status" value="1"/>
</dbReference>
<keyword evidence="5 8" id="KW-0812">Transmembrane</keyword>
<evidence type="ECO:0000259" key="9">
    <source>
        <dbReference type="PROSITE" id="PS50109"/>
    </source>
</evidence>
<keyword evidence="11" id="KW-1185">Reference proteome</keyword>
<dbReference type="AlphaFoldDB" id="A0A562U823"/>
<gene>
    <name evidence="10" type="ORF">JN11_01706</name>
</gene>
<keyword evidence="4" id="KW-0808">Transferase</keyword>
<feature type="transmembrane region" description="Helical" evidence="8">
    <location>
        <begin position="141"/>
        <end position="162"/>
    </location>
</feature>
<evidence type="ECO:0000256" key="3">
    <source>
        <dbReference type="ARBA" id="ARBA00022553"/>
    </source>
</evidence>
<evidence type="ECO:0000256" key="1">
    <source>
        <dbReference type="ARBA" id="ARBA00000085"/>
    </source>
</evidence>
<dbReference type="GO" id="GO:0005886">
    <property type="term" value="C:plasma membrane"/>
    <property type="evidence" value="ECO:0007669"/>
    <property type="project" value="TreeGrafter"/>
</dbReference>
<dbReference type="CDD" id="cd00075">
    <property type="entry name" value="HATPase"/>
    <property type="match status" value="1"/>
</dbReference>
<organism evidence="10 11">
    <name type="scientific">Mucilaginibacter frigoritolerans</name>
    <dbReference type="NCBI Taxonomy" id="652788"/>
    <lineage>
        <taxon>Bacteria</taxon>
        <taxon>Pseudomonadati</taxon>
        <taxon>Bacteroidota</taxon>
        <taxon>Sphingobacteriia</taxon>
        <taxon>Sphingobacteriales</taxon>
        <taxon>Sphingobacteriaceae</taxon>
        <taxon>Mucilaginibacter</taxon>
    </lineage>
</organism>
<name>A0A562U823_9SPHI</name>
<dbReference type="OrthoDB" id="1522504at2"/>
<dbReference type="Pfam" id="PF02518">
    <property type="entry name" value="HATPase_c"/>
    <property type="match status" value="1"/>
</dbReference>
<dbReference type="Gene3D" id="3.30.565.10">
    <property type="entry name" value="Histidine kinase-like ATPase, C-terminal domain"/>
    <property type="match status" value="1"/>
</dbReference>
<proteinExistence type="predicted"/>
<dbReference type="InterPro" id="IPR036097">
    <property type="entry name" value="HisK_dim/P_sf"/>
</dbReference>
<protein>
    <recommendedName>
        <fullName evidence="2">histidine kinase</fullName>
        <ecNumber evidence="2">2.7.13.3</ecNumber>
    </recommendedName>
</protein>
<dbReference type="SMART" id="SM00388">
    <property type="entry name" value="HisKA"/>
    <property type="match status" value="1"/>
</dbReference>
<dbReference type="Pfam" id="PF00512">
    <property type="entry name" value="HisKA"/>
    <property type="match status" value="1"/>
</dbReference>
<dbReference type="EC" id="2.7.13.3" evidence="2"/>
<dbReference type="GO" id="GO:0000155">
    <property type="term" value="F:phosphorelay sensor kinase activity"/>
    <property type="evidence" value="ECO:0007669"/>
    <property type="project" value="InterPro"/>
</dbReference>
<evidence type="ECO:0000256" key="5">
    <source>
        <dbReference type="ARBA" id="ARBA00022692"/>
    </source>
</evidence>
<keyword evidence="7 8" id="KW-1133">Transmembrane helix</keyword>
<feature type="domain" description="Histidine kinase" evidence="9">
    <location>
        <begin position="230"/>
        <end position="429"/>
    </location>
</feature>
<dbReference type="RefSeq" id="WP_144911586.1">
    <property type="nucleotide sequence ID" value="NZ_VLLI01000004.1"/>
</dbReference>
<evidence type="ECO:0000256" key="7">
    <source>
        <dbReference type="ARBA" id="ARBA00022989"/>
    </source>
</evidence>
<dbReference type="CDD" id="cd00082">
    <property type="entry name" value="HisKA"/>
    <property type="match status" value="1"/>
</dbReference>
<feature type="transmembrane region" description="Helical" evidence="8">
    <location>
        <begin position="12"/>
        <end position="34"/>
    </location>
</feature>
<evidence type="ECO:0000256" key="2">
    <source>
        <dbReference type="ARBA" id="ARBA00012438"/>
    </source>
</evidence>
<accession>A0A562U823</accession>
<keyword evidence="3" id="KW-0597">Phosphoprotein</keyword>
<evidence type="ECO:0000256" key="6">
    <source>
        <dbReference type="ARBA" id="ARBA00022777"/>
    </source>
</evidence>
<comment type="caution">
    <text evidence="10">The sequence shown here is derived from an EMBL/GenBank/DDBJ whole genome shotgun (WGS) entry which is preliminary data.</text>
</comment>
<evidence type="ECO:0000256" key="8">
    <source>
        <dbReference type="SAM" id="Phobius"/>
    </source>
</evidence>
<reference evidence="10 11" key="1">
    <citation type="submission" date="2019-07" db="EMBL/GenBank/DDBJ databases">
        <title>Genomic Encyclopedia of Archaeal and Bacterial Type Strains, Phase II (KMG-II): from individual species to whole genera.</title>
        <authorList>
            <person name="Goeker M."/>
        </authorList>
    </citation>
    <scope>NUCLEOTIDE SEQUENCE [LARGE SCALE GENOMIC DNA]</scope>
    <source>
        <strain evidence="10 11">ATCC BAA-1854</strain>
    </source>
</reference>
<dbReference type="InterPro" id="IPR003594">
    <property type="entry name" value="HATPase_dom"/>
</dbReference>
<dbReference type="SUPFAM" id="SSF47384">
    <property type="entry name" value="Homodimeric domain of signal transducing histidine kinase"/>
    <property type="match status" value="1"/>
</dbReference>
<dbReference type="InterPro" id="IPR036890">
    <property type="entry name" value="HATPase_C_sf"/>
</dbReference>
<sequence length="429" mass="49815">MKLLAKYNRVNLITTIVVMLITGIIYYQAISWILTNQNDKDLVVEEQEVFDYVKLNHQLPQTFQSDDQQITFTEAPPGSVKREFINTIYFKKVEEDDKPEKHRHHHHHEYEAGRGLVSSVTVGNQYYKILIVESKVETEDLIQLIFTITICVILLLLVTLVVTNRLILNRIWQPFYSIMKELRGFNIADTKEIPQVETTTDEFKELNKTVVDMAARAKLDYKDLKIFTENASHELLTPIAVINSKLDTLIQTENFSPQQSKLLNDLYGAVSRLNRLNQSLLLLVKIENRLLHEQQQINLKELTEEMIGQFEEIFQDKDIQLNYNLDDKEIYASHYLLEILLSNLINNAIRHNYRAGSINITLTVQSLIIQNTGESVPLAEEKIFTRFHKSSKSEGSGLGLTICRQICENFNYTLNYSYQNSYHTFTITF</sequence>
<evidence type="ECO:0000313" key="10">
    <source>
        <dbReference type="EMBL" id="TWJ01555.1"/>
    </source>
</evidence>
<dbReference type="Gene3D" id="1.10.287.130">
    <property type="match status" value="1"/>
</dbReference>
<dbReference type="SUPFAM" id="SSF55874">
    <property type="entry name" value="ATPase domain of HSP90 chaperone/DNA topoisomerase II/histidine kinase"/>
    <property type="match status" value="1"/>
</dbReference>
<keyword evidence="6 10" id="KW-0418">Kinase</keyword>
<dbReference type="Proteomes" id="UP000317010">
    <property type="component" value="Unassembled WGS sequence"/>
</dbReference>
<dbReference type="InterPro" id="IPR050428">
    <property type="entry name" value="TCS_sensor_his_kinase"/>
</dbReference>
<dbReference type="PANTHER" id="PTHR45436:SF5">
    <property type="entry name" value="SENSOR HISTIDINE KINASE TRCS"/>
    <property type="match status" value="1"/>
</dbReference>
<dbReference type="PROSITE" id="PS50109">
    <property type="entry name" value="HIS_KIN"/>
    <property type="match status" value="1"/>
</dbReference>
<keyword evidence="8" id="KW-0472">Membrane</keyword>
<dbReference type="InterPro" id="IPR003661">
    <property type="entry name" value="HisK_dim/P_dom"/>
</dbReference>
<dbReference type="PANTHER" id="PTHR45436">
    <property type="entry name" value="SENSOR HISTIDINE KINASE YKOH"/>
    <property type="match status" value="1"/>
</dbReference>
<dbReference type="EMBL" id="VLLI01000004">
    <property type="protein sequence ID" value="TWJ01555.1"/>
    <property type="molecule type" value="Genomic_DNA"/>
</dbReference>
<evidence type="ECO:0000313" key="11">
    <source>
        <dbReference type="Proteomes" id="UP000317010"/>
    </source>
</evidence>
<comment type="catalytic activity">
    <reaction evidence="1">
        <text>ATP + protein L-histidine = ADP + protein N-phospho-L-histidine.</text>
        <dbReference type="EC" id="2.7.13.3"/>
    </reaction>
</comment>
<evidence type="ECO:0000256" key="4">
    <source>
        <dbReference type="ARBA" id="ARBA00022679"/>
    </source>
</evidence>
<dbReference type="InterPro" id="IPR005467">
    <property type="entry name" value="His_kinase_dom"/>
</dbReference>